<dbReference type="AlphaFoldDB" id="A0A8D8A578"/>
<name>A0A8D8A578_CULPI</name>
<evidence type="ECO:0000313" key="1">
    <source>
        <dbReference type="EMBL" id="CAG6449560.1"/>
    </source>
</evidence>
<reference evidence="1" key="1">
    <citation type="submission" date="2021-05" db="EMBL/GenBank/DDBJ databases">
        <authorList>
            <person name="Alioto T."/>
            <person name="Alioto T."/>
            <person name="Gomez Garrido J."/>
        </authorList>
    </citation>
    <scope>NUCLEOTIDE SEQUENCE</scope>
</reference>
<accession>A0A8D8A578</accession>
<proteinExistence type="predicted"/>
<organism evidence="1">
    <name type="scientific">Culex pipiens</name>
    <name type="common">House mosquito</name>
    <dbReference type="NCBI Taxonomy" id="7175"/>
    <lineage>
        <taxon>Eukaryota</taxon>
        <taxon>Metazoa</taxon>
        <taxon>Ecdysozoa</taxon>
        <taxon>Arthropoda</taxon>
        <taxon>Hexapoda</taxon>
        <taxon>Insecta</taxon>
        <taxon>Pterygota</taxon>
        <taxon>Neoptera</taxon>
        <taxon>Endopterygota</taxon>
        <taxon>Diptera</taxon>
        <taxon>Nematocera</taxon>
        <taxon>Culicoidea</taxon>
        <taxon>Culicidae</taxon>
        <taxon>Culicinae</taxon>
        <taxon>Culicini</taxon>
        <taxon>Culex</taxon>
        <taxon>Culex</taxon>
    </lineage>
</organism>
<protein>
    <submittedName>
        <fullName evidence="1">(northern house mosquito) hypothetical protein</fullName>
    </submittedName>
</protein>
<dbReference type="EMBL" id="HBUE01013495">
    <property type="protein sequence ID" value="CAG6449560.1"/>
    <property type="molecule type" value="Transcribed_RNA"/>
</dbReference>
<sequence>MIDRAVKLFLLRVFNHASCWLQFGIGIFRIKSRVSVFLSHPALSQEGERVLGVGWTNPNRIGSNVGEYLEVGEMEGGILPHSSNSNFPWPASAAHYFVVVVVFFYRTRITRLSACCRRGFVPDGDHQHETQLVFFKDH</sequence>